<feature type="chain" id="PRO_5045918264" evidence="2">
    <location>
        <begin position="22"/>
        <end position="233"/>
    </location>
</feature>
<reference evidence="4 5" key="1">
    <citation type="submission" date="2023-04" db="EMBL/GenBank/DDBJ databases">
        <title>Luteimonas sp. M1R5S18.</title>
        <authorList>
            <person name="Sun J.-Q."/>
        </authorList>
    </citation>
    <scope>NUCLEOTIDE SEQUENCE [LARGE SCALE GENOMIC DNA]</scope>
    <source>
        <strain evidence="4 5">M1R5S18</strain>
    </source>
</reference>
<dbReference type="RefSeq" id="WP_280601325.1">
    <property type="nucleotide sequence ID" value="NZ_JARXRN010000021.1"/>
</dbReference>
<sequence length="233" mass="25601">MRPPTVACLLILLPVAGASRAAEPVTVYRCTDAQGHVTLGDVPCPQGSTQQTLAMQRPVDAPPPPPRAEPSPPADEALPVKQVVVAHTPRPMYECTTPDGERYTSDDGDGNPRWVPLWTLGYRGSHGPTSDASRRGTREAGSVWSRVGAPPPERRGDLARPPRPPHGTRTYGAGTWIHDTCHALPQGEVCARLVDRREEIRQRFFNAQESERDTLRREERGINERLAADCGRR</sequence>
<name>A0ABT6JIU3_9GAMM</name>
<dbReference type="Pfam" id="PF13511">
    <property type="entry name" value="DUF4124"/>
    <property type="match status" value="1"/>
</dbReference>
<keyword evidence="5" id="KW-1185">Reference proteome</keyword>
<feature type="region of interest" description="Disordered" evidence="1">
    <location>
        <begin position="42"/>
        <end position="77"/>
    </location>
</feature>
<feature type="signal peptide" evidence="2">
    <location>
        <begin position="1"/>
        <end position="21"/>
    </location>
</feature>
<organism evidence="4 5">
    <name type="scientific">Luteimonas rhizosphaericola</name>
    <dbReference type="NCBI Taxonomy" id="3042024"/>
    <lineage>
        <taxon>Bacteria</taxon>
        <taxon>Pseudomonadati</taxon>
        <taxon>Pseudomonadota</taxon>
        <taxon>Gammaproteobacteria</taxon>
        <taxon>Lysobacterales</taxon>
        <taxon>Lysobacteraceae</taxon>
        <taxon>Luteimonas</taxon>
    </lineage>
</organism>
<gene>
    <name evidence="4" type="ORF">QFW80_08760</name>
</gene>
<proteinExistence type="predicted"/>
<evidence type="ECO:0000256" key="1">
    <source>
        <dbReference type="SAM" id="MobiDB-lite"/>
    </source>
</evidence>
<dbReference type="InterPro" id="IPR025392">
    <property type="entry name" value="DUF4124"/>
</dbReference>
<accession>A0ABT6JIU3</accession>
<feature type="region of interest" description="Disordered" evidence="1">
    <location>
        <begin position="124"/>
        <end position="167"/>
    </location>
</feature>
<keyword evidence="2" id="KW-0732">Signal</keyword>
<feature type="domain" description="DUF4124" evidence="3">
    <location>
        <begin position="26"/>
        <end position="68"/>
    </location>
</feature>
<dbReference type="Proteomes" id="UP001156831">
    <property type="component" value="Unassembled WGS sequence"/>
</dbReference>
<evidence type="ECO:0000313" key="5">
    <source>
        <dbReference type="Proteomes" id="UP001156831"/>
    </source>
</evidence>
<evidence type="ECO:0000259" key="3">
    <source>
        <dbReference type="Pfam" id="PF13511"/>
    </source>
</evidence>
<feature type="compositionally biased region" description="Pro residues" evidence="1">
    <location>
        <begin position="60"/>
        <end position="73"/>
    </location>
</feature>
<protein>
    <submittedName>
        <fullName evidence="4">DUF4124 domain-containing protein</fullName>
    </submittedName>
</protein>
<dbReference type="EMBL" id="JARXRN010000021">
    <property type="protein sequence ID" value="MDH5830602.1"/>
    <property type="molecule type" value="Genomic_DNA"/>
</dbReference>
<evidence type="ECO:0000256" key="2">
    <source>
        <dbReference type="SAM" id="SignalP"/>
    </source>
</evidence>
<comment type="caution">
    <text evidence="4">The sequence shown here is derived from an EMBL/GenBank/DDBJ whole genome shotgun (WGS) entry which is preliminary data.</text>
</comment>
<evidence type="ECO:0000313" key="4">
    <source>
        <dbReference type="EMBL" id="MDH5830602.1"/>
    </source>
</evidence>
<feature type="region of interest" description="Disordered" evidence="1">
    <location>
        <begin position="91"/>
        <end position="110"/>
    </location>
</feature>